<protein>
    <submittedName>
        <fullName evidence="5">Uncharacterized protein</fullName>
    </submittedName>
</protein>
<dbReference type="SMART" id="SM00320">
    <property type="entry name" value="WD40"/>
    <property type="match status" value="12"/>
</dbReference>
<dbReference type="InParanoid" id="D8LIH2"/>
<keyword evidence="6" id="KW-1185">Reference proteome</keyword>
<organism evidence="5 6">
    <name type="scientific">Ectocarpus siliculosus</name>
    <name type="common">Brown alga</name>
    <name type="synonym">Conferva siliculosa</name>
    <dbReference type="NCBI Taxonomy" id="2880"/>
    <lineage>
        <taxon>Eukaryota</taxon>
        <taxon>Sar</taxon>
        <taxon>Stramenopiles</taxon>
        <taxon>Ochrophyta</taxon>
        <taxon>PX clade</taxon>
        <taxon>Phaeophyceae</taxon>
        <taxon>Ectocarpales</taxon>
        <taxon>Ectocarpaceae</taxon>
        <taxon>Ectocarpus</taxon>
    </lineage>
</organism>
<dbReference type="Pfam" id="PF00400">
    <property type="entry name" value="WD40"/>
    <property type="match status" value="6"/>
</dbReference>
<dbReference type="eggNOG" id="KOG0291">
    <property type="taxonomic scope" value="Eukaryota"/>
</dbReference>
<dbReference type="InterPro" id="IPR001680">
    <property type="entry name" value="WD40_rpt"/>
</dbReference>
<gene>
    <name evidence="5" type="ORF">Esi_0022_0112</name>
</gene>
<dbReference type="STRING" id="2880.D8LIH2"/>
<feature type="compositionally biased region" description="Basic and acidic residues" evidence="4">
    <location>
        <begin position="283"/>
        <end position="292"/>
    </location>
</feature>
<dbReference type="PROSITE" id="PS00678">
    <property type="entry name" value="WD_REPEATS_1"/>
    <property type="match status" value="1"/>
</dbReference>
<name>D8LIH2_ECTSI</name>
<evidence type="ECO:0000256" key="2">
    <source>
        <dbReference type="ARBA" id="ARBA00022737"/>
    </source>
</evidence>
<proteinExistence type="predicted"/>
<feature type="repeat" description="WD" evidence="3">
    <location>
        <begin position="141"/>
        <end position="172"/>
    </location>
</feature>
<dbReference type="InterPro" id="IPR015943">
    <property type="entry name" value="WD40/YVTN_repeat-like_dom_sf"/>
</dbReference>
<dbReference type="GO" id="GO:0000028">
    <property type="term" value="P:ribosomal small subunit assembly"/>
    <property type="evidence" value="ECO:0007669"/>
    <property type="project" value="TreeGrafter"/>
</dbReference>
<dbReference type="GO" id="GO:0034388">
    <property type="term" value="C:Pwp2p-containing subcomplex of 90S preribosome"/>
    <property type="evidence" value="ECO:0007669"/>
    <property type="project" value="TreeGrafter"/>
</dbReference>
<feature type="repeat" description="WD" evidence="3">
    <location>
        <begin position="523"/>
        <end position="564"/>
    </location>
</feature>
<dbReference type="FunCoup" id="D8LIH2">
    <property type="interactions" value="208"/>
</dbReference>
<dbReference type="GO" id="GO:0000462">
    <property type="term" value="P:maturation of SSU-rRNA from tricistronic rRNA transcript (SSU-rRNA, 5.8S rRNA, LSU-rRNA)"/>
    <property type="evidence" value="ECO:0007669"/>
    <property type="project" value="TreeGrafter"/>
</dbReference>
<sequence>MRFGYGLSRLLGSVYGNGNVVFLPPDGTCVLSPVRNRVLLIDLVNHSSSVLPFESRKEIRLLTPSRDGRLLLVLDVDGRALLVNLQRRVVLHRFNFKKKIRAISFSPDDRFIAAGVGKKVEVWRTPGRRHQIAPLSLLRGYGGLQDDVTCLAWGPDSRHLVAGSKDATARVFFVNDTGEDAAFVPTTLAGHRDGLCGCFVSESGDEVYTVARDGGVFAWEWVPDEERKPSLLPPPLPEPKKRRSEGRREGDDFSLSGGEEESDDGGSEGGAGSGQESQEEEEEQHRRPDFGELRTPAFGKWRLVSKHFLRPGGSCNITSASFHAKRSLLVLGFSSGVFGLYEMPDCTAIHTLSVGQAGIGTCDVSTTGDWLAFGCARLGQLLVWEWQSETYVLKQQGHGYGLNCAAFGATGSVCATGGDDSKVKLWSTTSGFCFVTFTEHEAPVTAVRFTPNASAVVSASLDGTVRAHDLVRYKNFRTLVTPQPAQLTSLALDGSGEVVVAGAMDPFEVYVWSLQTGRLLDVLAGHEAPLSELCFSPSQGVLASASWDGTVKLWDVFKSECIETLEMPADVLAVTFRPDGRQLCCACLNGTLQLWGTDGGDLQGIIEGRRDIAGGRRAHDMVTAANSNHGKYFTSVDYTADGTCVVAAGQSKFVCIYECSQQILVKKFQKNTS</sequence>
<dbReference type="AlphaFoldDB" id="D8LIH2"/>
<dbReference type="PANTHER" id="PTHR19858:SF0">
    <property type="entry name" value="PERIODIC TRYPTOPHAN PROTEIN 2 HOMOLOG"/>
    <property type="match status" value="1"/>
</dbReference>
<dbReference type="Gene3D" id="2.130.10.10">
    <property type="entry name" value="YVTN repeat-like/Quinoprotein amine dehydrogenase"/>
    <property type="match status" value="3"/>
</dbReference>
<evidence type="ECO:0000313" key="6">
    <source>
        <dbReference type="Proteomes" id="UP000002630"/>
    </source>
</evidence>
<dbReference type="Proteomes" id="UP000002630">
    <property type="component" value="Unassembled WGS sequence"/>
</dbReference>
<feature type="repeat" description="WD" evidence="3">
    <location>
        <begin position="395"/>
        <end position="436"/>
    </location>
</feature>
<evidence type="ECO:0000256" key="3">
    <source>
        <dbReference type="PROSITE-ProRule" id="PRU00221"/>
    </source>
</evidence>
<dbReference type="OrthoDB" id="3142434at2759"/>
<evidence type="ECO:0000256" key="4">
    <source>
        <dbReference type="SAM" id="MobiDB-lite"/>
    </source>
</evidence>
<feature type="repeat" description="WD" evidence="3">
    <location>
        <begin position="437"/>
        <end position="478"/>
    </location>
</feature>
<dbReference type="PROSITE" id="PS50294">
    <property type="entry name" value="WD_REPEATS_REGION"/>
    <property type="match status" value="3"/>
</dbReference>
<keyword evidence="1 3" id="KW-0853">WD repeat</keyword>
<evidence type="ECO:0000313" key="5">
    <source>
        <dbReference type="EMBL" id="CBN80011.1"/>
    </source>
</evidence>
<dbReference type="GO" id="GO:0032040">
    <property type="term" value="C:small-subunit processome"/>
    <property type="evidence" value="ECO:0007669"/>
    <property type="project" value="TreeGrafter"/>
</dbReference>
<evidence type="ECO:0000256" key="1">
    <source>
        <dbReference type="ARBA" id="ARBA00022574"/>
    </source>
</evidence>
<keyword evidence="2" id="KW-0677">Repeat</keyword>
<dbReference type="InterPro" id="IPR019775">
    <property type="entry name" value="WD40_repeat_CS"/>
</dbReference>
<dbReference type="SUPFAM" id="SSF50978">
    <property type="entry name" value="WD40 repeat-like"/>
    <property type="match status" value="2"/>
</dbReference>
<reference evidence="5 6" key="1">
    <citation type="journal article" date="2010" name="Nature">
        <title>The Ectocarpus genome and the independent evolution of multicellularity in brown algae.</title>
        <authorList>
            <person name="Cock J.M."/>
            <person name="Sterck L."/>
            <person name="Rouze P."/>
            <person name="Scornet D."/>
            <person name="Allen A.E."/>
            <person name="Amoutzias G."/>
            <person name="Anthouard V."/>
            <person name="Artiguenave F."/>
            <person name="Aury J.M."/>
            <person name="Badger J.H."/>
            <person name="Beszteri B."/>
            <person name="Billiau K."/>
            <person name="Bonnet E."/>
            <person name="Bothwell J.H."/>
            <person name="Bowler C."/>
            <person name="Boyen C."/>
            <person name="Brownlee C."/>
            <person name="Carrano C.J."/>
            <person name="Charrier B."/>
            <person name="Cho G.Y."/>
            <person name="Coelho S.M."/>
            <person name="Collen J."/>
            <person name="Corre E."/>
            <person name="Da Silva C."/>
            <person name="Delage L."/>
            <person name="Delaroque N."/>
            <person name="Dittami S.M."/>
            <person name="Doulbeau S."/>
            <person name="Elias M."/>
            <person name="Farnham G."/>
            <person name="Gachon C.M."/>
            <person name="Gschloessl B."/>
            <person name="Heesch S."/>
            <person name="Jabbari K."/>
            <person name="Jubin C."/>
            <person name="Kawai H."/>
            <person name="Kimura K."/>
            <person name="Kloareg B."/>
            <person name="Kupper F.C."/>
            <person name="Lang D."/>
            <person name="Le Bail A."/>
            <person name="Leblanc C."/>
            <person name="Lerouge P."/>
            <person name="Lohr M."/>
            <person name="Lopez P.J."/>
            <person name="Martens C."/>
            <person name="Maumus F."/>
            <person name="Michel G."/>
            <person name="Miranda-Saavedra D."/>
            <person name="Morales J."/>
            <person name="Moreau H."/>
            <person name="Motomura T."/>
            <person name="Nagasato C."/>
            <person name="Napoli C.A."/>
            <person name="Nelson D.R."/>
            <person name="Nyvall-Collen P."/>
            <person name="Peters A.F."/>
            <person name="Pommier C."/>
            <person name="Potin P."/>
            <person name="Poulain J."/>
            <person name="Quesneville H."/>
            <person name="Read B."/>
            <person name="Rensing S.A."/>
            <person name="Ritter A."/>
            <person name="Rousvoal S."/>
            <person name="Samanta M."/>
            <person name="Samson G."/>
            <person name="Schroeder D.C."/>
            <person name="Segurens B."/>
            <person name="Strittmatter M."/>
            <person name="Tonon T."/>
            <person name="Tregear J.W."/>
            <person name="Valentin K."/>
            <person name="von Dassow P."/>
            <person name="Yamagishi T."/>
            <person name="Van de Peer Y."/>
            <person name="Wincker P."/>
        </authorList>
    </citation>
    <scope>NUCLEOTIDE SEQUENCE [LARGE SCALE GENOMIC DNA]</scope>
    <source>
        <strain evidence="6">Ec32 / CCAP1310/4</strain>
    </source>
</reference>
<feature type="region of interest" description="Disordered" evidence="4">
    <location>
        <begin position="227"/>
        <end position="292"/>
    </location>
</feature>
<dbReference type="InterPro" id="IPR036322">
    <property type="entry name" value="WD40_repeat_dom_sf"/>
</dbReference>
<accession>D8LIH2</accession>
<dbReference type="PANTHER" id="PTHR19858">
    <property type="entry name" value="WD40 REPEAT PROTEIN"/>
    <property type="match status" value="1"/>
</dbReference>
<dbReference type="EMBL" id="FN649760">
    <property type="protein sequence ID" value="CBN80011.1"/>
    <property type="molecule type" value="Genomic_DNA"/>
</dbReference>
<dbReference type="PROSITE" id="PS50082">
    <property type="entry name" value="WD_REPEATS_2"/>
    <property type="match status" value="4"/>
</dbReference>
<dbReference type="InterPro" id="IPR027145">
    <property type="entry name" value="PWP2"/>
</dbReference>
<dbReference type="CDD" id="cd00200">
    <property type="entry name" value="WD40"/>
    <property type="match status" value="1"/>
</dbReference>